<evidence type="ECO:0000313" key="3">
    <source>
        <dbReference type="EMBL" id="GGV01245.1"/>
    </source>
</evidence>
<dbReference type="RefSeq" id="WP_189308374.1">
    <property type="nucleotide sequence ID" value="NZ_BMRP01000070.1"/>
</dbReference>
<evidence type="ECO:0000256" key="1">
    <source>
        <dbReference type="SAM" id="SignalP"/>
    </source>
</evidence>
<dbReference type="SUPFAM" id="SSF51445">
    <property type="entry name" value="(Trans)glycosidases"/>
    <property type="match status" value="1"/>
</dbReference>
<comment type="caution">
    <text evidence="3">The sequence shown here is derived from an EMBL/GenBank/DDBJ whole genome shotgun (WGS) entry which is preliminary data.</text>
</comment>
<evidence type="ECO:0000313" key="4">
    <source>
        <dbReference type="Proteomes" id="UP000654471"/>
    </source>
</evidence>
<dbReference type="InterPro" id="IPR001223">
    <property type="entry name" value="Glyco_hydro18_cat"/>
</dbReference>
<dbReference type="InterPro" id="IPR011583">
    <property type="entry name" value="Chitinase_II/V-like_cat"/>
</dbReference>
<reference evidence="4" key="1">
    <citation type="journal article" date="2019" name="Int. J. Syst. Evol. Microbiol.">
        <title>The Global Catalogue of Microorganisms (GCM) 10K type strain sequencing project: providing services to taxonomists for standard genome sequencing and annotation.</title>
        <authorList>
            <consortium name="The Broad Institute Genomics Platform"/>
            <consortium name="The Broad Institute Genome Sequencing Center for Infectious Disease"/>
            <person name="Wu L."/>
            <person name="Ma J."/>
        </authorList>
    </citation>
    <scope>NUCLEOTIDE SEQUENCE [LARGE SCALE GENOMIC DNA]</scope>
    <source>
        <strain evidence="4">JCM 3399</strain>
    </source>
</reference>
<dbReference type="InterPro" id="IPR006311">
    <property type="entry name" value="TAT_signal"/>
</dbReference>
<dbReference type="InterPro" id="IPR017853">
    <property type="entry name" value="GH"/>
</dbReference>
<dbReference type="EMBL" id="BMRP01000070">
    <property type="protein sequence ID" value="GGV01245.1"/>
    <property type="molecule type" value="Genomic_DNA"/>
</dbReference>
<evidence type="ECO:0000259" key="2">
    <source>
        <dbReference type="PROSITE" id="PS51910"/>
    </source>
</evidence>
<dbReference type="Pfam" id="PF00704">
    <property type="entry name" value="Glyco_hydro_18"/>
    <property type="match status" value="1"/>
</dbReference>
<dbReference type="PANTHER" id="PTHR46066:SF2">
    <property type="entry name" value="CHITINASE DOMAIN-CONTAINING PROTEIN 1"/>
    <property type="match status" value="1"/>
</dbReference>
<dbReference type="SMART" id="SM00636">
    <property type="entry name" value="Glyco_18"/>
    <property type="match status" value="1"/>
</dbReference>
<keyword evidence="1" id="KW-0732">Signal</keyword>
<dbReference type="PROSITE" id="PS51318">
    <property type="entry name" value="TAT"/>
    <property type="match status" value="1"/>
</dbReference>
<dbReference type="Gene3D" id="3.20.20.80">
    <property type="entry name" value="Glycosidases"/>
    <property type="match status" value="1"/>
</dbReference>
<name>A0ABQ2VQC3_9ACTN</name>
<dbReference type="InterPro" id="IPR029070">
    <property type="entry name" value="Chitinase_insertion_sf"/>
</dbReference>
<organism evidence="3 4">
    <name type="scientific">Streptomyces albospinus</name>
    <dbReference type="NCBI Taxonomy" id="285515"/>
    <lineage>
        <taxon>Bacteria</taxon>
        <taxon>Bacillati</taxon>
        <taxon>Actinomycetota</taxon>
        <taxon>Actinomycetes</taxon>
        <taxon>Kitasatosporales</taxon>
        <taxon>Streptomycetaceae</taxon>
        <taxon>Streptomyces</taxon>
    </lineage>
</organism>
<sequence length="335" mass="34276">MRNLLSRRRLLVGTAASVAVIAVACAAPTQATQRLPVLGYQVQGDATALIDASARALGSVGVDGVNISPDGSGVDAPGAAARGQLAAAHAHGLPAEYLVGNFNATTNDFDESAANRLLSSAANIDNVVSTLSNAVSSQGWDGVSIDVESLAARDTDGLARFVTSLRRALPAGKTISIAVTTYTNTADYAANGWDLPTLGPLVDRVVLMAYDEHSNSSGPGPVGELSWQSAGLDALTSQVAPGKVDLGVAGYGYSWKPTGAVTQLSDQGARDLASADGATTTFDSTTGEWNATLSDGTVLWWSDAQSLAARRTLAAVKGIHGLAVWDLGLSDTIQP</sequence>
<keyword evidence="4" id="KW-1185">Reference proteome</keyword>
<gene>
    <name evidence="3" type="ORF">GCM10010211_80670</name>
</gene>
<dbReference type="Proteomes" id="UP000654471">
    <property type="component" value="Unassembled WGS sequence"/>
</dbReference>
<dbReference type="Gene3D" id="3.10.50.10">
    <property type="match status" value="1"/>
</dbReference>
<dbReference type="PROSITE" id="PS51910">
    <property type="entry name" value="GH18_2"/>
    <property type="match status" value="1"/>
</dbReference>
<feature type="domain" description="GH18" evidence="2">
    <location>
        <begin position="21"/>
        <end position="335"/>
    </location>
</feature>
<feature type="signal peptide" evidence="1">
    <location>
        <begin position="1"/>
        <end position="26"/>
    </location>
</feature>
<dbReference type="PANTHER" id="PTHR46066">
    <property type="entry name" value="CHITINASE DOMAIN-CONTAINING PROTEIN 1 FAMILY MEMBER"/>
    <property type="match status" value="1"/>
</dbReference>
<accession>A0ABQ2VQC3</accession>
<feature type="chain" id="PRO_5046377295" description="GH18 domain-containing protein" evidence="1">
    <location>
        <begin position="27"/>
        <end position="335"/>
    </location>
</feature>
<dbReference type="PROSITE" id="PS51257">
    <property type="entry name" value="PROKAR_LIPOPROTEIN"/>
    <property type="match status" value="1"/>
</dbReference>
<protein>
    <recommendedName>
        <fullName evidence="2">GH18 domain-containing protein</fullName>
    </recommendedName>
</protein>
<proteinExistence type="predicted"/>